<evidence type="ECO:0008006" key="3">
    <source>
        <dbReference type="Google" id="ProtNLM"/>
    </source>
</evidence>
<accession>A0A9Q0XF31</accession>
<dbReference type="EMBL" id="JAPFRF010000013">
    <property type="protein sequence ID" value="KAJ7312039.1"/>
    <property type="molecule type" value="Genomic_DNA"/>
</dbReference>
<dbReference type="OrthoDB" id="3219396at2759"/>
<name>A0A9Q0XF31_9SAUR</name>
<dbReference type="AlphaFoldDB" id="A0A9Q0XF31"/>
<comment type="caution">
    <text evidence="1">The sequence shown here is derived from an EMBL/GenBank/DDBJ whole genome shotgun (WGS) entry which is preliminary data.</text>
</comment>
<dbReference type="Gene3D" id="3.80.10.10">
    <property type="entry name" value="Ribonuclease Inhibitor"/>
    <property type="match status" value="1"/>
</dbReference>
<gene>
    <name evidence="1" type="ORF">JRQ81_006371</name>
</gene>
<dbReference type="Proteomes" id="UP001142489">
    <property type="component" value="Unassembled WGS sequence"/>
</dbReference>
<dbReference type="SUPFAM" id="SSF52047">
    <property type="entry name" value="RNI-like"/>
    <property type="match status" value="1"/>
</dbReference>
<protein>
    <recommendedName>
        <fullName evidence="3">F-box/LRR-repeat protein 8</fullName>
    </recommendedName>
</protein>
<keyword evidence="2" id="KW-1185">Reference proteome</keyword>
<sequence>MSHIRYLKIALDMSLERNRRLACNILDLMAWSSCKLQAFHVVCDVKSPFFHSGQDVLQSFRSLLQGMDKAALQHIDVRQMPFVLDNDTVAMTGSCAHNLRTLLINNNALRRLVLWQETIVEVLRTCPRLSTLGISYVSLSRELFKELLKPTHEPFKVLGLYYNGLDSNLPEELWTALRARHLGFRVELEFAVTVTTRKMSQILKPYLPIVALRFNAFTHMADHVRLVASLYSQNLERLVLHTAPSNNLNASLIQLERTCVHLKEIHCFCLVNQGVVAAFLRHCKHLKKYTLSTSLFFCDNPPRIVQ</sequence>
<evidence type="ECO:0000313" key="2">
    <source>
        <dbReference type="Proteomes" id="UP001142489"/>
    </source>
</evidence>
<evidence type="ECO:0000313" key="1">
    <source>
        <dbReference type="EMBL" id="KAJ7312039.1"/>
    </source>
</evidence>
<proteinExistence type="predicted"/>
<reference evidence="1" key="1">
    <citation type="journal article" date="2023" name="DNA Res.">
        <title>Chromosome-level genome assembly of Phrynocephalus forsythii using third-generation DNA sequencing and Hi-C analysis.</title>
        <authorList>
            <person name="Qi Y."/>
            <person name="Zhao W."/>
            <person name="Zhao Y."/>
            <person name="Niu C."/>
            <person name="Cao S."/>
            <person name="Zhang Y."/>
        </authorList>
    </citation>
    <scope>NUCLEOTIDE SEQUENCE</scope>
    <source>
        <tissue evidence="1">Muscle</tissue>
    </source>
</reference>
<dbReference type="InterPro" id="IPR032675">
    <property type="entry name" value="LRR_dom_sf"/>
</dbReference>
<organism evidence="1 2">
    <name type="scientific">Phrynocephalus forsythii</name>
    <dbReference type="NCBI Taxonomy" id="171643"/>
    <lineage>
        <taxon>Eukaryota</taxon>
        <taxon>Metazoa</taxon>
        <taxon>Chordata</taxon>
        <taxon>Craniata</taxon>
        <taxon>Vertebrata</taxon>
        <taxon>Euteleostomi</taxon>
        <taxon>Lepidosauria</taxon>
        <taxon>Squamata</taxon>
        <taxon>Bifurcata</taxon>
        <taxon>Unidentata</taxon>
        <taxon>Episquamata</taxon>
        <taxon>Toxicofera</taxon>
        <taxon>Iguania</taxon>
        <taxon>Acrodonta</taxon>
        <taxon>Agamidae</taxon>
        <taxon>Agaminae</taxon>
        <taxon>Phrynocephalus</taxon>
    </lineage>
</organism>